<dbReference type="Pfam" id="PF00076">
    <property type="entry name" value="RRM_1"/>
    <property type="match status" value="1"/>
</dbReference>
<dbReference type="OrthoDB" id="79367at2759"/>
<evidence type="ECO:0000313" key="6">
    <source>
        <dbReference type="Proteomes" id="UP000054350"/>
    </source>
</evidence>
<dbReference type="GO" id="GO:0017070">
    <property type="term" value="F:U6 snRNA binding"/>
    <property type="evidence" value="ECO:0007669"/>
    <property type="project" value="TreeGrafter"/>
</dbReference>
<feature type="domain" description="RRM" evidence="4">
    <location>
        <begin position="315"/>
        <end position="388"/>
    </location>
</feature>
<dbReference type="InterPro" id="IPR012677">
    <property type="entry name" value="Nucleotide-bd_a/b_plait_sf"/>
</dbReference>
<dbReference type="SMART" id="SM00360">
    <property type="entry name" value="RRM"/>
    <property type="match status" value="1"/>
</dbReference>
<evidence type="ECO:0000313" key="5">
    <source>
        <dbReference type="EMBL" id="KNE70679.1"/>
    </source>
</evidence>
<dbReference type="GO" id="GO:0071006">
    <property type="term" value="C:U2-type catalytic step 1 spliceosome"/>
    <property type="evidence" value="ECO:0007669"/>
    <property type="project" value="TreeGrafter"/>
</dbReference>
<dbReference type="Proteomes" id="UP000054350">
    <property type="component" value="Unassembled WGS sequence"/>
</dbReference>
<dbReference type="GO" id="GO:0036002">
    <property type="term" value="F:pre-mRNA binding"/>
    <property type="evidence" value="ECO:0007669"/>
    <property type="project" value="TreeGrafter"/>
</dbReference>
<dbReference type="STRING" id="578462.A0A0L0T7Z4"/>
<accession>A0A0L0T7Z4</accession>
<evidence type="ECO:0000256" key="3">
    <source>
        <dbReference type="SAM" id="MobiDB-lite"/>
    </source>
</evidence>
<protein>
    <recommendedName>
        <fullName evidence="4">RRM domain-containing protein</fullName>
    </recommendedName>
</protein>
<dbReference type="Gene3D" id="3.30.70.330">
    <property type="match status" value="1"/>
</dbReference>
<evidence type="ECO:0000256" key="2">
    <source>
        <dbReference type="PROSITE-ProRule" id="PRU00176"/>
    </source>
</evidence>
<feature type="region of interest" description="Disordered" evidence="3">
    <location>
        <begin position="19"/>
        <end position="102"/>
    </location>
</feature>
<dbReference type="PROSITE" id="PS50102">
    <property type="entry name" value="RRM"/>
    <property type="match status" value="1"/>
</dbReference>
<organism evidence="5 6">
    <name type="scientific">Allomyces macrogynus (strain ATCC 38327)</name>
    <name type="common">Allomyces javanicus var. macrogynus</name>
    <dbReference type="NCBI Taxonomy" id="578462"/>
    <lineage>
        <taxon>Eukaryota</taxon>
        <taxon>Fungi</taxon>
        <taxon>Fungi incertae sedis</taxon>
        <taxon>Blastocladiomycota</taxon>
        <taxon>Blastocladiomycetes</taxon>
        <taxon>Blastocladiales</taxon>
        <taxon>Blastocladiaceae</taxon>
        <taxon>Allomyces</taxon>
    </lineage>
</organism>
<dbReference type="VEuPathDB" id="FungiDB:AMAG_20309"/>
<reference evidence="6" key="2">
    <citation type="submission" date="2009-11" db="EMBL/GenBank/DDBJ databases">
        <title>The Genome Sequence of Allomyces macrogynus strain ATCC 38327.</title>
        <authorList>
            <consortium name="The Broad Institute Genome Sequencing Platform"/>
            <person name="Russ C."/>
            <person name="Cuomo C."/>
            <person name="Shea T."/>
            <person name="Young S.K."/>
            <person name="Zeng Q."/>
            <person name="Koehrsen M."/>
            <person name="Haas B."/>
            <person name="Borodovsky M."/>
            <person name="Guigo R."/>
            <person name="Alvarado L."/>
            <person name="Berlin A."/>
            <person name="Borenstein D."/>
            <person name="Chen Z."/>
            <person name="Engels R."/>
            <person name="Freedman E."/>
            <person name="Gellesch M."/>
            <person name="Goldberg J."/>
            <person name="Griggs A."/>
            <person name="Gujja S."/>
            <person name="Heiman D."/>
            <person name="Hepburn T."/>
            <person name="Howarth C."/>
            <person name="Jen D."/>
            <person name="Larson L."/>
            <person name="Lewis B."/>
            <person name="Mehta T."/>
            <person name="Park D."/>
            <person name="Pearson M."/>
            <person name="Roberts A."/>
            <person name="Saif S."/>
            <person name="Shenoy N."/>
            <person name="Sisk P."/>
            <person name="Stolte C."/>
            <person name="Sykes S."/>
            <person name="Walk T."/>
            <person name="White J."/>
            <person name="Yandava C."/>
            <person name="Burger G."/>
            <person name="Gray M.W."/>
            <person name="Holland P.W.H."/>
            <person name="King N."/>
            <person name="Lang F.B.F."/>
            <person name="Roger A.J."/>
            <person name="Ruiz-Trillo I."/>
            <person name="Lander E."/>
            <person name="Nusbaum C."/>
        </authorList>
    </citation>
    <scope>NUCLEOTIDE SEQUENCE [LARGE SCALE GENOMIC DNA]</scope>
    <source>
        <strain evidence="6">ATCC 38327</strain>
    </source>
</reference>
<gene>
    <name evidence="5" type="ORF">AMAG_20309</name>
</gene>
<proteinExistence type="predicted"/>
<evidence type="ECO:0000256" key="1">
    <source>
        <dbReference type="ARBA" id="ARBA00022884"/>
    </source>
</evidence>
<dbReference type="GO" id="GO:0000974">
    <property type="term" value="C:Prp19 complex"/>
    <property type="evidence" value="ECO:0007669"/>
    <property type="project" value="TreeGrafter"/>
</dbReference>
<sequence>MPRLARAVQRQGLVCAPVSRAAPGAHARDRQGARQGPRARQEAPRRVARQQGLPVRVPRQGTHQVGPCVSPSSSSALASPAVHHASSPHVDNGHASATPAPVSVSVPVPGTAPPAVAVSGPPAPPLIDPSALLQSLTTALTFGNNNKTATPPQPMFTSSTAAAPPTIVLPSLPLPAAPASAATADPSNPLAAMLASLTGTAAPAPVPAPITSLPLPPPPPPPMPLLPLPGAAGRMPPLPPVDPASFALLMQSNPLAMGLASAILQQQGMPGGLVPPPPPMGADGVPPPSETSGLVGEWVQVEGGCGPNQIKVLSRTLYIGGVTHEVTKETLQELFSPFGHLDSVMVNPARGHAFVKFRTRAQANAARRALDHRATLGSSTLHVKWGSGFGPKPLFDKTAGFIIADLDRDLTPNDHRALVSSKAGGIRTGGLRGGITIEEPDVLTSMREGSSTRREPEGRDRDYPTVMGASGAARPWAHGTGGSGSPRAGYAGRNRWVTSPEAYSVQGRGMD</sequence>
<dbReference type="InterPro" id="IPR039171">
    <property type="entry name" value="Cwc2/Slt11"/>
</dbReference>
<dbReference type="InterPro" id="IPR000504">
    <property type="entry name" value="RRM_dom"/>
</dbReference>
<dbReference type="GO" id="GO:0071007">
    <property type="term" value="C:U2-type catalytic step 2 spliceosome"/>
    <property type="evidence" value="ECO:0007669"/>
    <property type="project" value="TreeGrafter"/>
</dbReference>
<reference evidence="5 6" key="1">
    <citation type="submission" date="2009-11" db="EMBL/GenBank/DDBJ databases">
        <title>Annotation of Allomyces macrogynus ATCC 38327.</title>
        <authorList>
            <consortium name="The Broad Institute Genome Sequencing Platform"/>
            <person name="Russ C."/>
            <person name="Cuomo C."/>
            <person name="Burger G."/>
            <person name="Gray M.W."/>
            <person name="Holland P.W.H."/>
            <person name="King N."/>
            <person name="Lang F.B.F."/>
            <person name="Roger A.J."/>
            <person name="Ruiz-Trillo I."/>
            <person name="Young S.K."/>
            <person name="Zeng Q."/>
            <person name="Gargeya S."/>
            <person name="Fitzgerald M."/>
            <person name="Haas B."/>
            <person name="Abouelleil A."/>
            <person name="Alvarado L."/>
            <person name="Arachchi H.M."/>
            <person name="Berlin A."/>
            <person name="Chapman S.B."/>
            <person name="Gearin G."/>
            <person name="Goldberg J."/>
            <person name="Griggs A."/>
            <person name="Gujja S."/>
            <person name="Hansen M."/>
            <person name="Heiman D."/>
            <person name="Howarth C."/>
            <person name="Larimer J."/>
            <person name="Lui A."/>
            <person name="MacDonald P.J.P."/>
            <person name="McCowen C."/>
            <person name="Montmayeur A."/>
            <person name="Murphy C."/>
            <person name="Neiman D."/>
            <person name="Pearson M."/>
            <person name="Priest M."/>
            <person name="Roberts A."/>
            <person name="Saif S."/>
            <person name="Shea T."/>
            <person name="Sisk P."/>
            <person name="Stolte C."/>
            <person name="Sykes S."/>
            <person name="Wortman J."/>
            <person name="Nusbaum C."/>
            <person name="Birren B."/>
        </authorList>
    </citation>
    <scope>NUCLEOTIDE SEQUENCE [LARGE SCALE GENOMIC DNA]</scope>
    <source>
        <strain evidence="5 6">ATCC 38327</strain>
    </source>
</reference>
<feature type="compositionally biased region" description="Basic and acidic residues" evidence="3">
    <location>
        <begin position="450"/>
        <end position="463"/>
    </location>
</feature>
<dbReference type="SUPFAM" id="SSF54928">
    <property type="entry name" value="RNA-binding domain, RBD"/>
    <property type="match status" value="1"/>
</dbReference>
<feature type="region of interest" description="Disordered" evidence="3">
    <location>
        <begin position="443"/>
        <end position="493"/>
    </location>
</feature>
<name>A0A0L0T7Z4_ALLM3</name>
<dbReference type="AlphaFoldDB" id="A0A0L0T7Z4"/>
<dbReference type="eggNOG" id="KOG0132">
    <property type="taxonomic scope" value="Eukaryota"/>
</dbReference>
<dbReference type="InterPro" id="IPR035979">
    <property type="entry name" value="RBD_domain_sf"/>
</dbReference>
<keyword evidence="1 2" id="KW-0694">RNA-binding</keyword>
<feature type="compositionally biased region" description="Low complexity" evidence="3">
    <location>
        <begin position="69"/>
        <end position="102"/>
    </location>
</feature>
<dbReference type="Pfam" id="PF21380">
    <property type="entry name" value="Nrd1-Seb1_dom2"/>
    <property type="match status" value="1"/>
</dbReference>
<dbReference type="PANTHER" id="PTHR14089">
    <property type="entry name" value="PRE-MRNA-SPLICING FACTOR RBM22"/>
    <property type="match status" value="1"/>
</dbReference>
<evidence type="ECO:0000259" key="4">
    <source>
        <dbReference type="PROSITE" id="PS50102"/>
    </source>
</evidence>
<dbReference type="InterPro" id="IPR048892">
    <property type="entry name" value="Nrd1_Seb1_dom2"/>
</dbReference>
<keyword evidence="6" id="KW-1185">Reference proteome</keyword>
<dbReference type="EMBL" id="GG745367">
    <property type="protein sequence ID" value="KNE70679.1"/>
    <property type="molecule type" value="Genomic_DNA"/>
</dbReference>